<sequence length="245" mass="26713">SGPIAKEIGMNSGISFLCPSNPANMSITRAATLMGINLAGCMIGATTIGRMGNNIWGLTFAENENTPWEGLNVDEGYGADESALIGWGGFVQLTPACSGNVKTPTNLFEFQNSSPEHLVAALRTCTENMGALVLFTPDTAKVWKERYGFETMQQLQNYLYDNVTWTCGELASHYRFFALKLEAERNPRGSRMLNPDHLDLPDDAPVPFIVRGPETIKIIVAGGDGFAWGWGSGWLPASTSIDKWR</sequence>
<name>X0TWU7_9ZZZZ</name>
<accession>X0TWU7</accession>
<reference evidence="1" key="1">
    <citation type="journal article" date="2014" name="Front. Microbiol.">
        <title>High frequency of phylogenetically diverse reductive dehalogenase-homologous genes in deep subseafloor sedimentary metagenomes.</title>
        <authorList>
            <person name="Kawai M."/>
            <person name="Futagami T."/>
            <person name="Toyoda A."/>
            <person name="Takaki Y."/>
            <person name="Nishi S."/>
            <person name="Hori S."/>
            <person name="Arai W."/>
            <person name="Tsubouchi T."/>
            <person name="Morono Y."/>
            <person name="Uchiyama I."/>
            <person name="Ito T."/>
            <person name="Fujiyama A."/>
            <person name="Inagaki F."/>
            <person name="Takami H."/>
        </authorList>
    </citation>
    <scope>NUCLEOTIDE SEQUENCE</scope>
    <source>
        <strain evidence="1">Expedition CK06-06</strain>
    </source>
</reference>
<feature type="non-terminal residue" evidence="1">
    <location>
        <position position="1"/>
    </location>
</feature>
<proteinExistence type="predicted"/>
<gene>
    <name evidence="1" type="ORF">S01H1_27800</name>
</gene>
<organism evidence="1">
    <name type="scientific">marine sediment metagenome</name>
    <dbReference type="NCBI Taxonomy" id="412755"/>
    <lineage>
        <taxon>unclassified sequences</taxon>
        <taxon>metagenomes</taxon>
        <taxon>ecological metagenomes</taxon>
    </lineage>
</organism>
<protein>
    <submittedName>
        <fullName evidence="1">Uncharacterized protein</fullName>
    </submittedName>
</protein>
<dbReference type="AlphaFoldDB" id="X0TWU7"/>
<comment type="caution">
    <text evidence="1">The sequence shown here is derived from an EMBL/GenBank/DDBJ whole genome shotgun (WGS) entry which is preliminary data.</text>
</comment>
<evidence type="ECO:0000313" key="1">
    <source>
        <dbReference type="EMBL" id="GAF92612.1"/>
    </source>
</evidence>
<dbReference type="EMBL" id="BARS01016956">
    <property type="protein sequence ID" value="GAF92612.1"/>
    <property type="molecule type" value="Genomic_DNA"/>
</dbReference>